<accession>R0F292</accession>
<feature type="region of interest" description="Disordered" evidence="1">
    <location>
        <begin position="1"/>
        <end position="49"/>
    </location>
</feature>
<gene>
    <name evidence="2" type="ORF">CARUB_v10007005mg</name>
</gene>
<evidence type="ECO:0000313" key="2">
    <source>
        <dbReference type="EMBL" id="EOA15777.1"/>
    </source>
</evidence>
<sequence length="132" mass="15826">MKRARVTSVYEGKERNRSRKGEEARRDQSKHARMTAKARISVQKESMKKPLSLKHKKPLVVMKSKEETLQNIMEKDHKGVVENNMEEEMEIANSKLVEDWPEMLLTYEEEWTWFAFAFGWGWWQRYDAVMMN</sequence>
<feature type="compositionally biased region" description="Basic and acidic residues" evidence="1">
    <location>
        <begin position="11"/>
        <end position="30"/>
    </location>
</feature>
<dbReference type="Proteomes" id="UP000029121">
    <property type="component" value="Unassembled WGS sequence"/>
</dbReference>
<dbReference type="EMBL" id="KB870811">
    <property type="protein sequence ID" value="EOA15777.1"/>
    <property type="molecule type" value="Genomic_DNA"/>
</dbReference>
<dbReference type="eggNOG" id="ENOG502SW4Q">
    <property type="taxonomic scope" value="Eukaryota"/>
</dbReference>
<dbReference type="OrthoDB" id="1097982at2759"/>
<protein>
    <submittedName>
        <fullName evidence="2">Uncharacterized protein</fullName>
    </submittedName>
</protein>
<organism evidence="2 3">
    <name type="scientific">Capsella rubella</name>
    <dbReference type="NCBI Taxonomy" id="81985"/>
    <lineage>
        <taxon>Eukaryota</taxon>
        <taxon>Viridiplantae</taxon>
        <taxon>Streptophyta</taxon>
        <taxon>Embryophyta</taxon>
        <taxon>Tracheophyta</taxon>
        <taxon>Spermatophyta</taxon>
        <taxon>Magnoliopsida</taxon>
        <taxon>eudicotyledons</taxon>
        <taxon>Gunneridae</taxon>
        <taxon>Pentapetalae</taxon>
        <taxon>rosids</taxon>
        <taxon>malvids</taxon>
        <taxon>Brassicales</taxon>
        <taxon>Brassicaceae</taxon>
        <taxon>Camelineae</taxon>
        <taxon>Capsella</taxon>
    </lineage>
</organism>
<evidence type="ECO:0000256" key="1">
    <source>
        <dbReference type="SAM" id="MobiDB-lite"/>
    </source>
</evidence>
<evidence type="ECO:0000313" key="3">
    <source>
        <dbReference type="Proteomes" id="UP000029121"/>
    </source>
</evidence>
<proteinExistence type="predicted"/>
<reference evidence="3" key="1">
    <citation type="journal article" date="2013" name="Nat. Genet.">
        <title>The Capsella rubella genome and the genomic consequences of rapid mating system evolution.</title>
        <authorList>
            <person name="Slotte T."/>
            <person name="Hazzouri K.M."/>
            <person name="Agren J.A."/>
            <person name="Koenig D."/>
            <person name="Maumus F."/>
            <person name="Guo Y.L."/>
            <person name="Steige K."/>
            <person name="Platts A.E."/>
            <person name="Escobar J.S."/>
            <person name="Newman L.K."/>
            <person name="Wang W."/>
            <person name="Mandakova T."/>
            <person name="Vello E."/>
            <person name="Smith L.M."/>
            <person name="Henz S.R."/>
            <person name="Steffen J."/>
            <person name="Takuno S."/>
            <person name="Brandvain Y."/>
            <person name="Coop G."/>
            <person name="Andolfatto P."/>
            <person name="Hu T.T."/>
            <person name="Blanchette M."/>
            <person name="Clark R.M."/>
            <person name="Quesneville H."/>
            <person name="Nordborg M."/>
            <person name="Gaut B.S."/>
            <person name="Lysak M.A."/>
            <person name="Jenkins J."/>
            <person name="Grimwood J."/>
            <person name="Chapman J."/>
            <person name="Prochnik S."/>
            <person name="Shu S."/>
            <person name="Rokhsar D."/>
            <person name="Schmutz J."/>
            <person name="Weigel D."/>
            <person name="Wright S.I."/>
        </authorList>
    </citation>
    <scope>NUCLEOTIDE SEQUENCE [LARGE SCALE GENOMIC DNA]</scope>
    <source>
        <strain evidence="3">cv. Monte Gargano</strain>
    </source>
</reference>
<dbReference type="AlphaFoldDB" id="R0F292"/>
<name>R0F292_9BRAS</name>
<keyword evidence="3" id="KW-1185">Reference proteome</keyword>
<dbReference type="KEGG" id="crb:17879898"/>